<evidence type="ECO:0000256" key="4">
    <source>
        <dbReference type="ARBA" id="ARBA00022723"/>
    </source>
</evidence>
<dbReference type="EMBL" id="CP093351">
    <property type="protein sequence ID" value="WOH15547.1"/>
    <property type="molecule type" value="Genomic_DNA"/>
</dbReference>
<dbReference type="InterPro" id="IPR029063">
    <property type="entry name" value="SAM-dependent_MTases_sf"/>
</dbReference>
<protein>
    <submittedName>
        <fullName evidence="6">Uncharacterized protein</fullName>
    </submittedName>
</protein>
<evidence type="ECO:0000256" key="1">
    <source>
        <dbReference type="ARBA" id="ARBA00007967"/>
    </source>
</evidence>
<evidence type="ECO:0000313" key="6">
    <source>
        <dbReference type="EMBL" id="WOH15547.1"/>
    </source>
</evidence>
<evidence type="ECO:0000313" key="7">
    <source>
        <dbReference type="Proteomes" id="UP000077755"/>
    </source>
</evidence>
<dbReference type="SUPFAM" id="SSF53335">
    <property type="entry name" value="S-adenosyl-L-methionine-dependent methyltransferases"/>
    <property type="match status" value="1"/>
</dbReference>
<dbReference type="KEGG" id="dcr:108202110"/>
<reference evidence="6" key="1">
    <citation type="journal article" date="2016" name="Nat. Genet.">
        <title>A high-quality carrot genome assembly provides new insights into carotenoid accumulation and asterid genome evolution.</title>
        <authorList>
            <person name="Iorizzo M."/>
            <person name="Ellison S."/>
            <person name="Senalik D."/>
            <person name="Zeng P."/>
            <person name="Satapoomin P."/>
            <person name="Huang J."/>
            <person name="Bowman M."/>
            <person name="Iovene M."/>
            <person name="Sanseverino W."/>
            <person name="Cavagnaro P."/>
            <person name="Yildiz M."/>
            <person name="Macko-Podgorni A."/>
            <person name="Moranska E."/>
            <person name="Grzebelus E."/>
            <person name="Grzebelus D."/>
            <person name="Ashrafi H."/>
            <person name="Zheng Z."/>
            <person name="Cheng S."/>
            <person name="Spooner D."/>
            <person name="Van Deynze A."/>
            <person name="Simon P."/>
        </authorList>
    </citation>
    <scope>NUCLEOTIDE SEQUENCE</scope>
    <source>
        <tissue evidence="6">Leaf</tissue>
    </source>
</reference>
<dbReference type="Pfam" id="PF03492">
    <property type="entry name" value="Methyltransf_7"/>
    <property type="match status" value="1"/>
</dbReference>
<comment type="similarity">
    <text evidence="1">Belongs to the methyltransferase superfamily. Type-7 methyltransferase family.</text>
</comment>
<dbReference type="InterPro" id="IPR042086">
    <property type="entry name" value="MeTrfase_capping"/>
</dbReference>
<keyword evidence="3" id="KW-0808">Transferase</keyword>
<name>A0AAF1BG37_DAUCS</name>
<evidence type="ECO:0000256" key="5">
    <source>
        <dbReference type="ARBA" id="ARBA00022842"/>
    </source>
</evidence>
<dbReference type="GO" id="GO:0046872">
    <property type="term" value="F:metal ion binding"/>
    <property type="evidence" value="ECO:0007669"/>
    <property type="project" value="UniProtKB-KW"/>
</dbReference>
<dbReference type="InterPro" id="IPR005299">
    <property type="entry name" value="MeTrfase_7"/>
</dbReference>
<organism evidence="6 7">
    <name type="scientific">Daucus carota subsp. sativus</name>
    <name type="common">Carrot</name>
    <dbReference type="NCBI Taxonomy" id="79200"/>
    <lineage>
        <taxon>Eukaryota</taxon>
        <taxon>Viridiplantae</taxon>
        <taxon>Streptophyta</taxon>
        <taxon>Embryophyta</taxon>
        <taxon>Tracheophyta</taxon>
        <taxon>Spermatophyta</taxon>
        <taxon>Magnoliopsida</taxon>
        <taxon>eudicotyledons</taxon>
        <taxon>Gunneridae</taxon>
        <taxon>Pentapetalae</taxon>
        <taxon>asterids</taxon>
        <taxon>campanulids</taxon>
        <taxon>Apiales</taxon>
        <taxon>Apiaceae</taxon>
        <taxon>Apioideae</taxon>
        <taxon>Scandiceae</taxon>
        <taxon>Daucinae</taxon>
        <taxon>Daucus</taxon>
        <taxon>Daucus sect. Daucus</taxon>
    </lineage>
</organism>
<dbReference type="GO" id="GO:0032259">
    <property type="term" value="P:methylation"/>
    <property type="evidence" value="ECO:0007669"/>
    <property type="project" value="UniProtKB-KW"/>
</dbReference>
<dbReference type="PANTHER" id="PTHR31009">
    <property type="entry name" value="S-ADENOSYL-L-METHIONINE:CARBOXYL METHYLTRANSFERASE FAMILY PROTEIN"/>
    <property type="match status" value="1"/>
</dbReference>
<dbReference type="AlphaFoldDB" id="A0AAF1BG37"/>
<keyword evidence="7" id="KW-1185">Reference proteome</keyword>
<evidence type="ECO:0000256" key="2">
    <source>
        <dbReference type="ARBA" id="ARBA00022603"/>
    </source>
</evidence>
<reference evidence="6" key="2">
    <citation type="submission" date="2022-03" db="EMBL/GenBank/DDBJ databases">
        <title>Draft title - Genomic analysis of global carrot germplasm unveils the trajectory of domestication and the origin of high carotenoid orange carrot.</title>
        <authorList>
            <person name="Iorizzo M."/>
            <person name="Ellison S."/>
            <person name="Senalik D."/>
            <person name="Macko-Podgorni A."/>
            <person name="Grzebelus D."/>
            <person name="Bostan H."/>
            <person name="Rolling W."/>
            <person name="Curaba J."/>
            <person name="Simon P."/>
        </authorList>
    </citation>
    <scope>NUCLEOTIDE SEQUENCE</scope>
    <source>
        <tissue evidence="6">Leaf</tissue>
    </source>
</reference>
<gene>
    <name evidence="6" type="ORF">DCAR_0935089</name>
</gene>
<dbReference type="Proteomes" id="UP000077755">
    <property type="component" value="Chromosome 9"/>
</dbReference>
<dbReference type="GO" id="GO:0008168">
    <property type="term" value="F:methyltransferase activity"/>
    <property type="evidence" value="ECO:0007669"/>
    <property type="project" value="UniProtKB-KW"/>
</dbReference>
<accession>A0AAF1BG37</accession>
<evidence type="ECO:0000256" key="3">
    <source>
        <dbReference type="ARBA" id="ARBA00022679"/>
    </source>
</evidence>
<sequence length="377" mass="42455">MDVVNILRMNAGSRKCSYAKNSTLQKTVLLKAQEVLEETIKDYGSRGFPGCFKIADLGCSSGPNALLLVANIVDSVHAFCQQKHLKEPNEYQVFLNDLPSNDFNAVFKTTPELCSKLENKISPEKSINCFICGVPGSFYKRLFPGNSLHFVHSSYSLHWLSQVPEEVLNTNKGNIYMANTSPGSVFEAYSNQFRRDFTAFLHMRSKEIVSDGRMVLTLIGRSSADPTSNNDCCYVFGLLAKSLQDMVAEGLIRGEDISSFNIPIYNPCTEELEAVIESEGSFSLDKSETFEVKWDTRDKYEILKSGEASGKFIAKTMRAVTEPLLASHFGNTMMNKLFERYAMHVTEHLSREEPKYFNIVVSLTKKCKSSRNHLDWD</sequence>
<keyword evidence="5" id="KW-0460">Magnesium</keyword>
<keyword evidence="4" id="KW-0479">Metal-binding</keyword>
<dbReference type="Gene3D" id="1.10.1200.270">
    <property type="entry name" value="Methyltransferase, alpha-helical capping domain"/>
    <property type="match status" value="1"/>
</dbReference>
<dbReference type="Gene3D" id="3.40.50.150">
    <property type="entry name" value="Vaccinia Virus protein VP39"/>
    <property type="match status" value="1"/>
</dbReference>
<proteinExistence type="inferred from homology"/>
<keyword evidence="2" id="KW-0489">Methyltransferase</keyword>